<gene>
    <name evidence="4" type="ORF">IAB80_05015</name>
</gene>
<dbReference type="AlphaFoldDB" id="A0A9D9IUF3"/>
<dbReference type="InterPro" id="IPR027385">
    <property type="entry name" value="Beta-barrel_OMP"/>
</dbReference>
<dbReference type="Pfam" id="PF13505">
    <property type="entry name" value="OMP_b-brl"/>
    <property type="match status" value="1"/>
</dbReference>
<reference evidence="4" key="1">
    <citation type="submission" date="2020-10" db="EMBL/GenBank/DDBJ databases">
        <authorList>
            <person name="Gilroy R."/>
        </authorList>
    </citation>
    <scope>NUCLEOTIDE SEQUENCE</scope>
    <source>
        <strain evidence="4">2478</strain>
    </source>
</reference>
<comment type="caution">
    <text evidence="4">The sequence shown here is derived from an EMBL/GenBank/DDBJ whole genome shotgun (WGS) entry which is preliminary data.</text>
</comment>
<dbReference type="Proteomes" id="UP000823771">
    <property type="component" value="Unassembled WGS sequence"/>
</dbReference>
<name>A0A9D9IUF3_9BACT</name>
<proteinExistence type="predicted"/>
<feature type="chain" id="PRO_5039086132" evidence="2">
    <location>
        <begin position="20"/>
        <end position="211"/>
    </location>
</feature>
<keyword evidence="1 2" id="KW-0732">Signal</keyword>
<protein>
    <submittedName>
        <fullName evidence="4">Outer membrane beta-barrel protein</fullName>
    </submittedName>
</protein>
<feature type="signal peptide" evidence="2">
    <location>
        <begin position="1"/>
        <end position="19"/>
    </location>
</feature>
<sequence>MKKVFLAVLVLALPVALSAQEKGDMFISGNFTIDAGGSKSTTGNVSVKNPSPLTFGIAPQFGYFVVDRLEVDLALGYSLTRTKTGTDADGNNLFRRNNVFEISPGVRYYLPLGEKFYFTPGFSFEVGFGGTSTDLSQSSSTKNGLTTFGFSLSALAFEFRPVEHIGVTFRAGALSYSMEHSSDKNANSSTNENSFSFNLNRGVSLGLKYYF</sequence>
<evidence type="ECO:0000259" key="3">
    <source>
        <dbReference type="Pfam" id="PF13505"/>
    </source>
</evidence>
<evidence type="ECO:0000256" key="2">
    <source>
        <dbReference type="SAM" id="SignalP"/>
    </source>
</evidence>
<feature type="domain" description="Outer membrane protein beta-barrel" evidence="3">
    <location>
        <begin position="5"/>
        <end position="199"/>
    </location>
</feature>
<evidence type="ECO:0000313" key="5">
    <source>
        <dbReference type="Proteomes" id="UP000823771"/>
    </source>
</evidence>
<evidence type="ECO:0000256" key="1">
    <source>
        <dbReference type="ARBA" id="ARBA00022729"/>
    </source>
</evidence>
<evidence type="ECO:0000313" key="4">
    <source>
        <dbReference type="EMBL" id="MBO8478226.1"/>
    </source>
</evidence>
<accession>A0A9D9IUF3</accession>
<reference evidence="4" key="2">
    <citation type="journal article" date="2021" name="PeerJ">
        <title>Extensive microbial diversity within the chicken gut microbiome revealed by metagenomics and culture.</title>
        <authorList>
            <person name="Gilroy R."/>
            <person name="Ravi A."/>
            <person name="Getino M."/>
            <person name="Pursley I."/>
            <person name="Horton D.L."/>
            <person name="Alikhan N.F."/>
            <person name="Baker D."/>
            <person name="Gharbi K."/>
            <person name="Hall N."/>
            <person name="Watson M."/>
            <person name="Adriaenssens E.M."/>
            <person name="Foster-Nyarko E."/>
            <person name="Jarju S."/>
            <person name="Secka A."/>
            <person name="Antonio M."/>
            <person name="Oren A."/>
            <person name="Chaudhuri R.R."/>
            <person name="La Ragione R."/>
            <person name="Hildebrand F."/>
            <person name="Pallen M.J."/>
        </authorList>
    </citation>
    <scope>NUCLEOTIDE SEQUENCE</scope>
    <source>
        <strain evidence="4">2478</strain>
    </source>
</reference>
<organism evidence="4 5">
    <name type="scientific">Candidatus Cryptobacteroides excrementipullorum</name>
    <dbReference type="NCBI Taxonomy" id="2840761"/>
    <lineage>
        <taxon>Bacteria</taxon>
        <taxon>Pseudomonadati</taxon>
        <taxon>Bacteroidota</taxon>
        <taxon>Bacteroidia</taxon>
        <taxon>Bacteroidales</taxon>
        <taxon>Candidatus Cryptobacteroides</taxon>
    </lineage>
</organism>
<dbReference type="EMBL" id="JADILZ010000043">
    <property type="protein sequence ID" value="MBO8478226.1"/>
    <property type="molecule type" value="Genomic_DNA"/>
</dbReference>